<sequence>MYRAIELAANEELDPPPQRKEPFSTGKAEDDKNIVTQRDSNTRIPRCSGQVSVERIAPTVGCSSTRSCFRAIAQWPSARLNSLFVQAFHSGFTICLQKLSLPMEA</sequence>
<evidence type="ECO:0000313" key="3">
    <source>
        <dbReference type="EnsemblFungi" id="MAPG_01668T0"/>
    </source>
</evidence>
<organism evidence="3 4">
    <name type="scientific">Magnaporthiopsis poae (strain ATCC 64411 / 73-15)</name>
    <name type="common">Kentucky bluegrass fungus</name>
    <name type="synonym">Magnaporthe poae</name>
    <dbReference type="NCBI Taxonomy" id="644358"/>
    <lineage>
        <taxon>Eukaryota</taxon>
        <taxon>Fungi</taxon>
        <taxon>Dikarya</taxon>
        <taxon>Ascomycota</taxon>
        <taxon>Pezizomycotina</taxon>
        <taxon>Sordariomycetes</taxon>
        <taxon>Sordariomycetidae</taxon>
        <taxon>Magnaporthales</taxon>
        <taxon>Magnaporthaceae</taxon>
        <taxon>Magnaporthiopsis</taxon>
    </lineage>
</organism>
<name>A0A0C4DPA8_MAGP6</name>
<keyword evidence="4" id="KW-1185">Reference proteome</keyword>
<feature type="region of interest" description="Disordered" evidence="1">
    <location>
        <begin position="1"/>
        <end position="39"/>
    </location>
</feature>
<proteinExistence type="predicted"/>
<evidence type="ECO:0000256" key="1">
    <source>
        <dbReference type="SAM" id="MobiDB-lite"/>
    </source>
</evidence>
<dbReference type="Proteomes" id="UP000011715">
    <property type="component" value="Unassembled WGS sequence"/>
</dbReference>
<reference evidence="3" key="5">
    <citation type="submission" date="2015-06" db="UniProtKB">
        <authorList>
            <consortium name="EnsemblFungi"/>
        </authorList>
    </citation>
    <scope>IDENTIFICATION</scope>
    <source>
        <strain evidence="3">ATCC 64411</strain>
    </source>
</reference>
<evidence type="ECO:0000313" key="2">
    <source>
        <dbReference type="EMBL" id="KLU82596.1"/>
    </source>
</evidence>
<dbReference type="EMBL" id="GL876966">
    <property type="protein sequence ID" value="KLU82596.1"/>
    <property type="molecule type" value="Genomic_DNA"/>
</dbReference>
<reference evidence="2" key="2">
    <citation type="submission" date="2010-05" db="EMBL/GenBank/DDBJ databases">
        <title>The Genome Sequence of Magnaporthe poae strain ATCC 64411.</title>
        <authorList>
            <consortium name="The Broad Institute Genome Sequencing Platform"/>
            <consortium name="Broad Institute Genome Sequencing Center for Infectious Disease"/>
            <person name="Ma L.-J."/>
            <person name="Dead R."/>
            <person name="Young S."/>
            <person name="Zeng Q."/>
            <person name="Koehrsen M."/>
            <person name="Alvarado L."/>
            <person name="Berlin A."/>
            <person name="Chapman S.B."/>
            <person name="Chen Z."/>
            <person name="Freedman E."/>
            <person name="Gellesch M."/>
            <person name="Goldberg J."/>
            <person name="Griggs A."/>
            <person name="Gujja S."/>
            <person name="Heilman E.R."/>
            <person name="Heiman D."/>
            <person name="Hepburn T."/>
            <person name="Howarth C."/>
            <person name="Jen D."/>
            <person name="Larson L."/>
            <person name="Mehta T."/>
            <person name="Neiman D."/>
            <person name="Pearson M."/>
            <person name="Roberts A."/>
            <person name="Saif S."/>
            <person name="Shea T."/>
            <person name="Shenoy N."/>
            <person name="Sisk P."/>
            <person name="Stolte C."/>
            <person name="Sykes S."/>
            <person name="Walk T."/>
            <person name="White J."/>
            <person name="Yandava C."/>
            <person name="Haas B."/>
            <person name="Nusbaum C."/>
            <person name="Birren B."/>
        </authorList>
    </citation>
    <scope>NUCLEOTIDE SEQUENCE</scope>
    <source>
        <strain evidence="2">ATCC 64411</strain>
    </source>
</reference>
<evidence type="ECO:0000313" key="4">
    <source>
        <dbReference type="Proteomes" id="UP000011715"/>
    </source>
</evidence>
<dbReference type="EnsemblFungi" id="MAPG_01668T0">
    <property type="protein sequence ID" value="MAPG_01668T0"/>
    <property type="gene ID" value="MAPG_01668"/>
</dbReference>
<dbReference type="VEuPathDB" id="FungiDB:MAPG_01668"/>
<reference evidence="2" key="3">
    <citation type="submission" date="2011-03" db="EMBL/GenBank/DDBJ databases">
        <title>Annotation of Magnaporthe poae ATCC 64411.</title>
        <authorList>
            <person name="Ma L.-J."/>
            <person name="Dead R."/>
            <person name="Young S.K."/>
            <person name="Zeng Q."/>
            <person name="Gargeya S."/>
            <person name="Fitzgerald M."/>
            <person name="Haas B."/>
            <person name="Abouelleil A."/>
            <person name="Alvarado L."/>
            <person name="Arachchi H.M."/>
            <person name="Berlin A."/>
            <person name="Brown A."/>
            <person name="Chapman S.B."/>
            <person name="Chen Z."/>
            <person name="Dunbar C."/>
            <person name="Freedman E."/>
            <person name="Gearin G."/>
            <person name="Gellesch M."/>
            <person name="Goldberg J."/>
            <person name="Griggs A."/>
            <person name="Gujja S."/>
            <person name="Heiman D."/>
            <person name="Howarth C."/>
            <person name="Larson L."/>
            <person name="Lui A."/>
            <person name="MacDonald P.J.P."/>
            <person name="Mehta T."/>
            <person name="Montmayeur A."/>
            <person name="Murphy C."/>
            <person name="Neiman D."/>
            <person name="Pearson M."/>
            <person name="Priest M."/>
            <person name="Roberts A."/>
            <person name="Saif S."/>
            <person name="Shea T."/>
            <person name="Shenoy N."/>
            <person name="Sisk P."/>
            <person name="Stolte C."/>
            <person name="Sykes S."/>
            <person name="Yandava C."/>
            <person name="Wortman J."/>
            <person name="Nusbaum C."/>
            <person name="Birren B."/>
        </authorList>
    </citation>
    <scope>NUCLEOTIDE SEQUENCE</scope>
    <source>
        <strain evidence="2">ATCC 64411</strain>
    </source>
</reference>
<reference evidence="3" key="4">
    <citation type="journal article" date="2015" name="G3 (Bethesda)">
        <title>Genome sequences of three phytopathogenic species of the Magnaporthaceae family of fungi.</title>
        <authorList>
            <person name="Okagaki L.H."/>
            <person name="Nunes C.C."/>
            <person name="Sailsbery J."/>
            <person name="Clay B."/>
            <person name="Brown D."/>
            <person name="John T."/>
            <person name="Oh Y."/>
            <person name="Young N."/>
            <person name="Fitzgerald M."/>
            <person name="Haas B.J."/>
            <person name="Zeng Q."/>
            <person name="Young S."/>
            <person name="Adiconis X."/>
            <person name="Fan L."/>
            <person name="Levin J.Z."/>
            <person name="Mitchell T.K."/>
            <person name="Okubara P.A."/>
            <person name="Farman M.L."/>
            <person name="Kohn L.M."/>
            <person name="Birren B."/>
            <person name="Ma L.-J."/>
            <person name="Dean R.A."/>
        </authorList>
    </citation>
    <scope>NUCLEOTIDE SEQUENCE</scope>
    <source>
        <strain evidence="3">ATCC 64411 / 73-15</strain>
    </source>
</reference>
<reference evidence="4" key="1">
    <citation type="submission" date="2010-05" db="EMBL/GenBank/DDBJ databases">
        <title>The genome sequence of Magnaporthe poae strain ATCC 64411.</title>
        <authorList>
            <person name="Ma L.-J."/>
            <person name="Dead R."/>
            <person name="Young S."/>
            <person name="Zeng Q."/>
            <person name="Koehrsen M."/>
            <person name="Alvarado L."/>
            <person name="Berlin A."/>
            <person name="Chapman S.B."/>
            <person name="Chen Z."/>
            <person name="Freedman E."/>
            <person name="Gellesch M."/>
            <person name="Goldberg J."/>
            <person name="Griggs A."/>
            <person name="Gujja S."/>
            <person name="Heilman E.R."/>
            <person name="Heiman D."/>
            <person name="Hepburn T."/>
            <person name="Howarth C."/>
            <person name="Jen D."/>
            <person name="Larson L."/>
            <person name="Mehta T."/>
            <person name="Neiman D."/>
            <person name="Pearson M."/>
            <person name="Roberts A."/>
            <person name="Saif S."/>
            <person name="Shea T."/>
            <person name="Shenoy N."/>
            <person name="Sisk P."/>
            <person name="Stolte C."/>
            <person name="Sykes S."/>
            <person name="Walk T."/>
            <person name="White J."/>
            <person name="Yandava C."/>
            <person name="Haas B."/>
            <person name="Nusbaum C."/>
            <person name="Birren B."/>
        </authorList>
    </citation>
    <scope>NUCLEOTIDE SEQUENCE [LARGE SCALE GENOMIC DNA]</scope>
    <source>
        <strain evidence="4">ATCC 64411 / 73-15</strain>
    </source>
</reference>
<gene>
    <name evidence="2" type="ORF">MAPG_01668</name>
</gene>
<protein>
    <submittedName>
        <fullName evidence="2 3">Uncharacterized protein</fullName>
    </submittedName>
</protein>
<dbReference type="EMBL" id="ADBL01000406">
    <property type="status" value="NOT_ANNOTATED_CDS"/>
    <property type="molecule type" value="Genomic_DNA"/>
</dbReference>
<feature type="compositionally biased region" description="Basic and acidic residues" evidence="1">
    <location>
        <begin position="17"/>
        <end position="33"/>
    </location>
</feature>
<dbReference type="AlphaFoldDB" id="A0A0C4DPA8"/>
<accession>A0A0C4DPA8</accession>